<dbReference type="RefSeq" id="WP_005976205.1">
    <property type="nucleotide sequence ID" value="NZ_BAABXY010000001.1"/>
</dbReference>
<dbReference type="InterPro" id="IPR011650">
    <property type="entry name" value="Peptidase_M20_dimer"/>
</dbReference>
<keyword evidence="1 4" id="KW-0378">Hydrolase</keyword>
<dbReference type="Proteomes" id="UP000249008">
    <property type="component" value="Chromosome 1"/>
</dbReference>
<dbReference type="CDD" id="cd03886">
    <property type="entry name" value="M20_Acy1"/>
    <property type="match status" value="1"/>
</dbReference>
<keyword evidence="2" id="KW-0479">Metal-binding</keyword>
<evidence type="ECO:0000256" key="1">
    <source>
        <dbReference type="ARBA" id="ARBA00022801"/>
    </source>
</evidence>
<dbReference type="PIRSF" id="PIRSF005962">
    <property type="entry name" value="Pept_M20D_amidohydro"/>
    <property type="match status" value="1"/>
</dbReference>
<dbReference type="EC" id="3.5.1.47" evidence="4"/>
<dbReference type="Gene3D" id="3.30.70.360">
    <property type="match status" value="1"/>
</dbReference>
<proteinExistence type="predicted"/>
<keyword evidence="2" id="KW-0464">Manganese</keyword>
<evidence type="ECO:0000256" key="2">
    <source>
        <dbReference type="PIRSR" id="PIRSR005962-1"/>
    </source>
</evidence>
<dbReference type="KEGG" id="ful:C4N20_10730"/>
<name>A0AAX2J8R7_9FUSO</name>
<dbReference type="SUPFAM" id="SSF55031">
    <property type="entry name" value="Bacterial exopeptidase dimerisation domain"/>
    <property type="match status" value="1"/>
</dbReference>
<evidence type="ECO:0000313" key="4">
    <source>
        <dbReference type="EMBL" id="SQJ00400.1"/>
    </source>
</evidence>
<protein>
    <submittedName>
        <fullName evidence="4">N-acetyldiaminopimelate deacetylase</fullName>
        <ecNumber evidence="4">3.5.1.47</ecNumber>
    </submittedName>
</protein>
<dbReference type="InterPro" id="IPR036264">
    <property type="entry name" value="Bact_exopeptidase_dim_dom"/>
</dbReference>
<dbReference type="Pfam" id="PF01546">
    <property type="entry name" value="Peptidase_M20"/>
    <property type="match status" value="1"/>
</dbReference>
<dbReference type="PANTHER" id="PTHR11014:SF63">
    <property type="entry name" value="METALLOPEPTIDASE, PUTATIVE (AFU_ORTHOLOGUE AFUA_6G09600)-RELATED"/>
    <property type="match status" value="1"/>
</dbReference>
<dbReference type="EMBL" id="LS483487">
    <property type="protein sequence ID" value="SQJ00400.1"/>
    <property type="molecule type" value="Genomic_DNA"/>
</dbReference>
<dbReference type="Pfam" id="PF07687">
    <property type="entry name" value="M20_dimer"/>
    <property type="match status" value="1"/>
</dbReference>
<feature type="binding site" evidence="2">
    <location>
        <position position="159"/>
    </location>
    <ligand>
        <name>Mn(2+)</name>
        <dbReference type="ChEBI" id="CHEBI:29035"/>
        <label>2</label>
    </ligand>
</feature>
<comment type="cofactor">
    <cofactor evidence="2">
        <name>Mn(2+)</name>
        <dbReference type="ChEBI" id="CHEBI:29035"/>
    </cofactor>
    <text evidence="2">The Mn(2+) ion enhances activity.</text>
</comment>
<gene>
    <name evidence="4" type="primary">ykuR_1</name>
    <name evidence="4" type="ORF">NCTC12112_00702</name>
</gene>
<feature type="binding site" evidence="2">
    <location>
        <position position="98"/>
    </location>
    <ligand>
        <name>Mn(2+)</name>
        <dbReference type="ChEBI" id="CHEBI:29035"/>
        <label>2</label>
    </ligand>
</feature>
<dbReference type="InterPro" id="IPR002933">
    <property type="entry name" value="Peptidase_M20"/>
</dbReference>
<dbReference type="SUPFAM" id="SSF53187">
    <property type="entry name" value="Zn-dependent exopeptidases"/>
    <property type="match status" value="1"/>
</dbReference>
<dbReference type="InterPro" id="IPR017439">
    <property type="entry name" value="Amidohydrolase"/>
</dbReference>
<dbReference type="GO" id="GO:0050118">
    <property type="term" value="F:N-acetyldiaminopimelate deacetylase activity"/>
    <property type="evidence" value="ECO:0007669"/>
    <property type="project" value="UniProtKB-EC"/>
</dbReference>
<dbReference type="AlphaFoldDB" id="A0AAX2J8R7"/>
<dbReference type="GeneID" id="78455289"/>
<dbReference type="NCBIfam" id="TIGR01891">
    <property type="entry name" value="amidohydrolases"/>
    <property type="match status" value="1"/>
</dbReference>
<sequence length="381" mass="43121">MELNLDFLLEDIVKNRRALHQMPETALEEFKTKEYLKNYLISIGLEPKDIVETGLYVYIEGKDKDNCIAFRSDIDALNIEEETGIDFVSKNSGKMHACGHDGHMSTLLAFAKYLTTIQPLEKSVLLIFQPAEEAPGRAKDIVETGIFKKYNVKAIYGMHLFPELPEGVVACKEGPFFAQATVISVGITGKSGHGAMPHKAVDPLIAFTKVIDAYQTIISRNFSPFDPGVITIGKFSGGSAQNIIPEKVEFWGTARTFAQSDSEFIIKRMKEIHRGIELTYNVKIDEDLVILYPPVINDKELYKKFTETMKDMNYREQDALTISEDFAYYQQEVPGIFFLLGTRNEEKGYVHPLHNCHFNFDEKVLLKGVEAFAKILESHNK</sequence>
<feature type="binding site" evidence="2">
    <location>
        <position position="133"/>
    </location>
    <ligand>
        <name>Mn(2+)</name>
        <dbReference type="ChEBI" id="CHEBI:29035"/>
        <label>2</label>
    </ligand>
</feature>
<accession>A0AAX2J8R7</accession>
<dbReference type="FunFam" id="3.30.70.360:FF:000001">
    <property type="entry name" value="N-acetyldiaminopimelate deacetylase"/>
    <property type="match status" value="1"/>
</dbReference>
<dbReference type="Gene3D" id="3.40.630.10">
    <property type="entry name" value="Zn peptidases"/>
    <property type="match status" value="1"/>
</dbReference>
<feature type="binding site" evidence="2">
    <location>
        <position position="354"/>
    </location>
    <ligand>
        <name>Mn(2+)</name>
        <dbReference type="ChEBI" id="CHEBI:29035"/>
        <label>2</label>
    </ligand>
</feature>
<reference evidence="4 5" key="1">
    <citation type="submission" date="2018-06" db="EMBL/GenBank/DDBJ databases">
        <authorList>
            <consortium name="Pathogen Informatics"/>
            <person name="Doyle S."/>
        </authorList>
    </citation>
    <scope>NUCLEOTIDE SEQUENCE [LARGE SCALE GENOMIC DNA]</scope>
    <source>
        <strain evidence="4 5">NCTC12112</strain>
    </source>
</reference>
<dbReference type="GO" id="GO:0046872">
    <property type="term" value="F:metal ion binding"/>
    <property type="evidence" value="ECO:0007669"/>
    <property type="project" value="UniProtKB-KW"/>
</dbReference>
<evidence type="ECO:0000259" key="3">
    <source>
        <dbReference type="Pfam" id="PF07687"/>
    </source>
</evidence>
<dbReference type="GO" id="GO:0019877">
    <property type="term" value="P:diaminopimelate biosynthetic process"/>
    <property type="evidence" value="ECO:0007669"/>
    <property type="project" value="UniProtKB-ARBA"/>
</dbReference>
<dbReference type="PANTHER" id="PTHR11014">
    <property type="entry name" value="PEPTIDASE M20 FAMILY MEMBER"/>
    <property type="match status" value="1"/>
</dbReference>
<evidence type="ECO:0000313" key="5">
    <source>
        <dbReference type="Proteomes" id="UP000249008"/>
    </source>
</evidence>
<feature type="domain" description="Peptidase M20 dimerisation" evidence="3">
    <location>
        <begin position="185"/>
        <end position="273"/>
    </location>
</feature>
<organism evidence="4 5">
    <name type="scientific">Fusobacterium ulcerans</name>
    <dbReference type="NCBI Taxonomy" id="861"/>
    <lineage>
        <taxon>Bacteria</taxon>
        <taxon>Fusobacteriati</taxon>
        <taxon>Fusobacteriota</taxon>
        <taxon>Fusobacteriia</taxon>
        <taxon>Fusobacteriales</taxon>
        <taxon>Fusobacteriaceae</taxon>
        <taxon>Fusobacterium</taxon>
    </lineage>
</organism>
<feature type="binding site" evidence="2">
    <location>
        <position position="100"/>
    </location>
    <ligand>
        <name>Mn(2+)</name>
        <dbReference type="ChEBI" id="CHEBI:29035"/>
        <label>2</label>
    </ligand>
</feature>